<feature type="domain" description="Pseudouridine synthase RsuA/RluA-like" evidence="2">
    <location>
        <begin position="122"/>
        <end position="283"/>
    </location>
</feature>
<dbReference type="AlphaFoldDB" id="A0A813HPS9"/>
<sequence length="367" mass="40708">MATLELGAQGSNSELWRELSSALSTHLEDTRTQCLTSNAASEEELVIDVTEALWAFNHAGHVDEGLQTLANAVLHGLGSAADSRLHDSGSSAVSSLQELYVSSAGEEPLRPEIVLELRDRLVCMKPPGWAVYLKEDDPEAQGMAPLLQLHLQAHLPQRQWPIIHDQDQHFGFLHRLDVPSSGLILVAKTYEAYYDCLLQLSTGTLVREYTVLSHGWVPVGRAEIRRRISAPEGLRSKISPAGKPSRTLLKVLAHAQHGSQALSLLAIRILTGRRHQIRIHLAHIGHASVCDGKYTALETFLGDREWCPRNFLHRHRLAFQDQSGDMREVMSPLPADLRASMRQVDPKDEASRPALLGLRRDCCQLSV</sequence>
<comment type="caution">
    <text evidence="3">The sequence shown here is derived from an EMBL/GenBank/DDBJ whole genome shotgun (WGS) entry which is preliminary data.</text>
</comment>
<dbReference type="EMBL" id="CAJNNV010032681">
    <property type="protein sequence ID" value="CAE8640707.1"/>
    <property type="molecule type" value="Genomic_DNA"/>
</dbReference>
<dbReference type="PANTHER" id="PTHR21600:SF44">
    <property type="entry name" value="RIBOSOMAL LARGE SUBUNIT PSEUDOURIDINE SYNTHASE D"/>
    <property type="match status" value="1"/>
</dbReference>
<organism evidence="3 4">
    <name type="scientific">Polarella glacialis</name>
    <name type="common">Dinoflagellate</name>
    <dbReference type="NCBI Taxonomy" id="89957"/>
    <lineage>
        <taxon>Eukaryota</taxon>
        <taxon>Sar</taxon>
        <taxon>Alveolata</taxon>
        <taxon>Dinophyceae</taxon>
        <taxon>Suessiales</taxon>
        <taxon>Suessiaceae</taxon>
        <taxon>Polarella</taxon>
    </lineage>
</organism>
<dbReference type="CDD" id="cd02869">
    <property type="entry name" value="PseudoU_synth_RluA_like"/>
    <property type="match status" value="1"/>
</dbReference>
<evidence type="ECO:0000259" key="2">
    <source>
        <dbReference type="Pfam" id="PF00849"/>
    </source>
</evidence>
<gene>
    <name evidence="3" type="ORF">PGLA1383_LOCUS55491</name>
</gene>
<dbReference type="Pfam" id="PF00849">
    <property type="entry name" value="PseudoU_synth_2"/>
    <property type="match status" value="1"/>
</dbReference>
<dbReference type="InterPro" id="IPR006145">
    <property type="entry name" value="PsdUridine_synth_RsuA/RluA"/>
</dbReference>
<comment type="similarity">
    <text evidence="1">Belongs to the pseudouridine synthase RluA family.</text>
</comment>
<dbReference type="GO" id="GO:0003723">
    <property type="term" value="F:RNA binding"/>
    <property type="evidence" value="ECO:0007669"/>
    <property type="project" value="InterPro"/>
</dbReference>
<evidence type="ECO:0000313" key="4">
    <source>
        <dbReference type="Proteomes" id="UP000654075"/>
    </source>
</evidence>
<keyword evidence="4" id="KW-1185">Reference proteome</keyword>
<protein>
    <recommendedName>
        <fullName evidence="2">Pseudouridine synthase RsuA/RluA-like domain-containing protein</fullName>
    </recommendedName>
</protein>
<dbReference type="SUPFAM" id="SSF55120">
    <property type="entry name" value="Pseudouridine synthase"/>
    <property type="match status" value="1"/>
</dbReference>
<proteinExistence type="inferred from homology"/>
<dbReference type="GO" id="GO:0009982">
    <property type="term" value="F:pseudouridine synthase activity"/>
    <property type="evidence" value="ECO:0007669"/>
    <property type="project" value="InterPro"/>
</dbReference>
<dbReference type="OrthoDB" id="428753at2759"/>
<dbReference type="PANTHER" id="PTHR21600">
    <property type="entry name" value="MITOCHONDRIAL RNA PSEUDOURIDINE SYNTHASE"/>
    <property type="match status" value="1"/>
</dbReference>
<dbReference type="Gene3D" id="3.30.2350.10">
    <property type="entry name" value="Pseudouridine synthase"/>
    <property type="match status" value="1"/>
</dbReference>
<accession>A0A813HPS9</accession>
<evidence type="ECO:0000313" key="3">
    <source>
        <dbReference type="EMBL" id="CAE8640707.1"/>
    </source>
</evidence>
<dbReference type="InterPro" id="IPR020103">
    <property type="entry name" value="PsdUridine_synth_cat_dom_sf"/>
</dbReference>
<feature type="non-terminal residue" evidence="3">
    <location>
        <position position="367"/>
    </location>
</feature>
<dbReference type="InterPro" id="IPR050188">
    <property type="entry name" value="RluA_PseudoU_synthase"/>
</dbReference>
<reference evidence="3" key="1">
    <citation type="submission" date="2021-02" db="EMBL/GenBank/DDBJ databases">
        <authorList>
            <person name="Dougan E. K."/>
            <person name="Rhodes N."/>
            <person name="Thang M."/>
            <person name="Chan C."/>
        </authorList>
    </citation>
    <scope>NUCLEOTIDE SEQUENCE</scope>
</reference>
<dbReference type="Proteomes" id="UP000654075">
    <property type="component" value="Unassembled WGS sequence"/>
</dbReference>
<evidence type="ECO:0000256" key="1">
    <source>
        <dbReference type="ARBA" id="ARBA00010876"/>
    </source>
</evidence>
<name>A0A813HPS9_POLGL</name>
<dbReference type="GO" id="GO:0000455">
    <property type="term" value="P:enzyme-directed rRNA pseudouridine synthesis"/>
    <property type="evidence" value="ECO:0007669"/>
    <property type="project" value="TreeGrafter"/>
</dbReference>